<reference evidence="2 3" key="1">
    <citation type="journal article" date="2021" name="Microorganisms">
        <title>Acidisoma silvae sp. nov. and Acidisomacellulosilytica sp. nov., Two Acidophilic Bacteria Isolated from Decaying Wood, Hydrolyzing Cellulose and Producing Poly-3-hydroxybutyrate.</title>
        <authorList>
            <person name="Mieszkin S."/>
            <person name="Pouder E."/>
            <person name="Uroz S."/>
            <person name="Simon-Colin C."/>
            <person name="Alain K."/>
        </authorList>
    </citation>
    <scope>NUCLEOTIDE SEQUENCE [LARGE SCALE GENOMIC DNA]</scope>
    <source>
        <strain evidence="2 3">HW T5.17</strain>
    </source>
</reference>
<dbReference type="GO" id="GO:0016787">
    <property type="term" value="F:hydrolase activity"/>
    <property type="evidence" value="ECO:0007669"/>
    <property type="project" value="UniProtKB-KW"/>
</dbReference>
<keyword evidence="2" id="KW-0378">Hydrolase</keyword>
<name>A0A963YYA5_9PROT</name>
<dbReference type="PANTHER" id="PTHR39323">
    <property type="entry name" value="BLR1149 PROTEIN"/>
    <property type="match status" value="1"/>
</dbReference>
<sequence>MSAAAPLHIGTERLMLDPSGAVSWPSRSMLILSDLHLEKGSAAAARGRLLPPYDTRSTLDNMSLLIRHYSPKYVLCLGDSFHDAGGAERLAPADQARLAAMARQTKFIWVLGNHDPSLPAFLPGDICVEWSDGPFRFRHEAGPTTAGAFELSGHYHPKATVPVRGAAVTRPCFITDGHKRLILPAFGAYTGGLDVADPAIAGLFPRGARIFLLGQGRLFHFPIGRARAGASAGAAA</sequence>
<evidence type="ECO:0000259" key="1">
    <source>
        <dbReference type="Pfam" id="PF00149"/>
    </source>
</evidence>
<dbReference type="EMBL" id="JAESVA010000002">
    <property type="protein sequence ID" value="MCB8879463.1"/>
    <property type="molecule type" value="Genomic_DNA"/>
</dbReference>
<comment type="caution">
    <text evidence="2">The sequence shown here is derived from an EMBL/GenBank/DDBJ whole genome shotgun (WGS) entry which is preliminary data.</text>
</comment>
<keyword evidence="2" id="KW-0540">Nuclease</keyword>
<dbReference type="EC" id="3.1.-.-" evidence="2"/>
<dbReference type="InterPro" id="IPR004843">
    <property type="entry name" value="Calcineurin-like_PHP"/>
</dbReference>
<dbReference type="GO" id="GO:0004519">
    <property type="term" value="F:endonuclease activity"/>
    <property type="evidence" value="ECO:0007669"/>
    <property type="project" value="UniProtKB-KW"/>
</dbReference>
<gene>
    <name evidence="2" type="primary">pdeM</name>
    <name evidence="2" type="ORF">ACELLULO517_04405</name>
</gene>
<keyword evidence="3" id="KW-1185">Reference proteome</keyword>
<accession>A0A963YYA5</accession>
<organism evidence="2 3">
    <name type="scientific">Acidisoma cellulosilyticum</name>
    <dbReference type="NCBI Taxonomy" id="2802395"/>
    <lineage>
        <taxon>Bacteria</taxon>
        <taxon>Pseudomonadati</taxon>
        <taxon>Pseudomonadota</taxon>
        <taxon>Alphaproteobacteria</taxon>
        <taxon>Acetobacterales</taxon>
        <taxon>Acidocellaceae</taxon>
        <taxon>Acidisoma</taxon>
    </lineage>
</organism>
<proteinExistence type="predicted"/>
<dbReference type="GO" id="GO:0016874">
    <property type="term" value="F:ligase activity"/>
    <property type="evidence" value="ECO:0007669"/>
    <property type="project" value="UniProtKB-KW"/>
</dbReference>
<dbReference type="InterPro" id="IPR024173">
    <property type="entry name" value="Pesterase_MJ0037-like"/>
</dbReference>
<dbReference type="RefSeq" id="WP_227306099.1">
    <property type="nucleotide sequence ID" value="NZ_JAESVA010000002.1"/>
</dbReference>
<dbReference type="InterPro" id="IPR026336">
    <property type="entry name" value="PdeM-like"/>
</dbReference>
<dbReference type="Proteomes" id="UP000721844">
    <property type="component" value="Unassembled WGS sequence"/>
</dbReference>
<keyword evidence="2" id="KW-0436">Ligase</keyword>
<feature type="domain" description="Calcineurin-like phosphoesterase" evidence="1">
    <location>
        <begin position="30"/>
        <end position="130"/>
    </location>
</feature>
<protein>
    <submittedName>
        <fullName evidence="2">Ligase-associated DNA damage response endonuclease PdeM</fullName>
        <ecNumber evidence="2">3.1.-.-</ecNumber>
    </submittedName>
</protein>
<dbReference type="PANTHER" id="PTHR39323:SF1">
    <property type="entry name" value="BLR1149 PROTEIN"/>
    <property type="match status" value="1"/>
</dbReference>
<evidence type="ECO:0000313" key="2">
    <source>
        <dbReference type="EMBL" id="MCB8879463.1"/>
    </source>
</evidence>
<dbReference type="AlphaFoldDB" id="A0A963YYA5"/>
<dbReference type="PIRSF" id="PIRSF000887">
    <property type="entry name" value="Pesterase_MJ0037"/>
    <property type="match status" value="1"/>
</dbReference>
<dbReference type="Pfam" id="PF00149">
    <property type="entry name" value="Metallophos"/>
    <property type="match status" value="1"/>
</dbReference>
<dbReference type="Gene3D" id="3.60.21.10">
    <property type="match status" value="1"/>
</dbReference>
<keyword evidence="2" id="KW-0255">Endonuclease</keyword>
<dbReference type="InterPro" id="IPR029052">
    <property type="entry name" value="Metallo-depent_PP-like"/>
</dbReference>
<dbReference type="NCBIfam" id="TIGR04123">
    <property type="entry name" value="P_estr_lig_assc"/>
    <property type="match status" value="1"/>
</dbReference>
<evidence type="ECO:0000313" key="3">
    <source>
        <dbReference type="Proteomes" id="UP000721844"/>
    </source>
</evidence>
<dbReference type="SUPFAM" id="SSF56300">
    <property type="entry name" value="Metallo-dependent phosphatases"/>
    <property type="match status" value="1"/>
</dbReference>